<evidence type="ECO:0000256" key="1">
    <source>
        <dbReference type="ARBA" id="ARBA00004613"/>
    </source>
</evidence>
<reference evidence="5 6" key="1">
    <citation type="submission" date="2017-04" db="EMBL/GenBank/DDBJ databases">
        <title>Draft genome sequence of Zooshikella ganghwensis VG4 isolated from Red Sea sediments.</title>
        <authorList>
            <person name="Rehman Z."/>
            <person name="Alam I."/>
            <person name="Kamau A."/>
            <person name="Bajic V."/>
            <person name="Leiknes T."/>
        </authorList>
    </citation>
    <scope>NUCLEOTIDE SEQUENCE [LARGE SCALE GENOMIC DNA]</scope>
    <source>
        <strain evidence="5 6">VG4</strain>
    </source>
</reference>
<dbReference type="InterPro" id="IPR059100">
    <property type="entry name" value="TSP3_bac"/>
</dbReference>
<dbReference type="EMBL" id="NDXW01000009">
    <property type="protein sequence ID" value="RDH41397.1"/>
    <property type="molecule type" value="Genomic_DNA"/>
</dbReference>
<proteinExistence type="predicted"/>
<evidence type="ECO:0000256" key="4">
    <source>
        <dbReference type="ARBA" id="ARBA00022837"/>
    </source>
</evidence>
<gene>
    <name evidence="5" type="ORF">B9G39_28480</name>
</gene>
<comment type="subcellular location">
    <subcellularLocation>
        <location evidence="1">Secreted</location>
    </subcellularLocation>
</comment>
<organism evidence="5 6">
    <name type="scientific">Zooshikella ganghwensis</name>
    <dbReference type="NCBI Taxonomy" id="202772"/>
    <lineage>
        <taxon>Bacteria</taxon>
        <taxon>Pseudomonadati</taxon>
        <taxon>Pseudomonadota</taxon>
        <taxon>Gammaproteobacteria</taxon>
        <taxon>Oceanospirillales</taxon>
        <taxon>Zooshikellaceae</taxon>
        <taxon>Zooshikella</taxon>
    </lineage>
</organism>
<dbReference type="Proteomes" id="UP000257039">
    <property type="component" value="Unassembled WGS sequence"/>
</dbReference>
<name>A0A4P9VH06_9GAMM</name>
<accession>A0A4P9VH06</accession>
<comment type="caution">
    <text evidence="5">The sequence shown here is derived from an EMBL/GenBank/DDBJ whole genome shotgun (WGS) entry which is preliminary data.</text>
</comment>
<sequence>MRTGKVGVQQHSIIETEIYSSGGLLSFDFATSSYDYVKFFINGEVKIQQWQEKPYKRFEFLLPAGRHKLRWAFGRVEGGTRGQDAGWVDNLFIPALPDADNDGVKDGWEYHYFKTLDRDLYQDFDEDGITDFDEYQAGSDPTNALNAQTH</sequence>
<evidence type="ECO:0000256" key="2">
    <source>
        <dbReference type="ARBA" id="ARBA00022525"/>
    </source>
</evidence>
<evidence type="ECO:0000256" key="3">
    <source>
        <dbReference type="ARBA" id="ARBA00022729"/>
    </source>
</evidence>
<evidence type="ECO:0000313" key="6">
    <source>
        <dbReference type="Proteomes" id="UP000257039"/>
    </source>
</evidence>
<evidence type="ECO:0000313" key="5">
    <source>
        <dbReference type="EMBL" id="RDH41397.1"/>
    </source>
</evidence>
<keyword evidence="6" id="KW-1185">Reference proteome</keyword>
<protein>
    <submittedName>
        <fullName evidence="5">Uncharacterized protein</fullName>
    </submittedName>
</protein>
<dbReference type="RefSeq" id="WP_094789856.1">
    <property type="nucleotide sequence ID" value="NZ_NDXW01000009.1"/>
</dbReference>
<keyword evidence="2" id="KW-0964">Secreted</keyword>
<keyword evidence="4" id="KW-0106">Calcium</keyword>
<dbReference type="Pfam" id="PF18884">
    <property type="entry name" value="TSP3_bac"/>
    <property type="match status" value="1"/>
</dbReference>
<keyword evidence="3" id="KW-0732">Signal</keyword>
<dbReference type="AlphaFoldDB" id="A0A4P9VH06"/>